<dbReference type="SUPFAM" id="SSF55874">
    <property type="entry name" value="ATPase domain of HSP90 chaperone/DNA topoisomerase II/histidine kinase"/>
    <property type="match status" value="1"/>
</dbReference>
<keyword evidence="14 16" id="KW-0472">Membrane</keyword>
<dbReference type="SMART" id="SM00304">
    <property type="entry name" value="HAMP"/>
    <property type="match status" value="1"/>
</dbReference>
<evidence type="ECO:0000256" key="14">
    <source>
        <dbReference type="ARBA" id="ARBA00023136"/>
    </source>
</evidence>
<keyword evidence="15" id="KW-0175">Coiled coil</keyword>
<dbReference type="EMBL" id="LYPA01000047">
    <property type="protein sequence ID" value="OBR66377.1"/>
    <property type="molecule type" value="Genomic_DNA"/>
</dbReference>
<keyword evidence="12 16" id="KW-1133">Transmembrane helix</keyword>
<dbReference type="PRINTS" id="PR00344">
    <property type="entry name" value="BCTRLSENSOR"/>
</dbReference>
<dbReference type="PROSITE" id="PS50885">
    <property type="entry name" value="HAMP"/>
    <property type="match status" value="1"/>
</dbReference>
<evidence type="ECO:0000256" key="13">
    <source>
        <dbReference type="ARBA" id="ARBA00023012"/>
    </source>
</evidence>
<keyword evidence="6" id="KW-0597">Phosphoprotein</keyword>
<gene>
    <name evidence="19" type="ORF">A7K91_24480</name>
</gene>
<keyword evidence="8 16" id="KW-0812">Transmembrane</keyword>
<keyword evidence="9" id="KW-0547">Nucleotide-binding</keyword>
<comment type="catalytic activity">
    <reaction evidence="1">
        <text>ATP + protein L-histidine = ADP + protein N-phospho-L-histidine.</text>
        <dbReference type="EC" id="2.7.13.3"/>
    </reaction>
</comment>
<dbReference type="InterPro" id="IPR003660">
    <property type="entry name" value="HAMP_dom"/>
</dbReference>
<dbReference type="InterPro" id="IPR041610">
    <property type="entry name" value="ArlS_N"/>
</dbReference>
<sequence>MNRLRNGYAALPIRWKLTLWSSLLLFLLFAASSLAQFWFVEKWMVNQEEERIEHDMKELLNVLLAKEITMKPEHYSAIQAHLDKANVRNGMIRIWSDEGEPIVTVADNMPQSWISGASRAEGNQSASVKDGMLVMASPLTVFQFKGTVEMVRSMGDINRLISILNRIMLACGAIALMLSVIGGRLLARILINPLRVMNETISRVKQKGLQERMPLEGARDDVAALKMMFNDMMDQVEQSFRQQKRFVEDASHELRTPIAIMEGHLHMLQRWGKNDAEVLNQSLQSSTEELLRLKRLVEELLLLSRAETPDGTLGNVVPCNNLAGMIQSAVWRTAVVHPEFHIQVSAERVEGLEAAVNEAHLEQILNILLDNAVKYSGKSRTIQVAGSIAFSEAIIAITDEGIGISDEDLPHVWDRFYRADKARSGKSGYGLGLPIAKRLAESSGCRLTLDSKLGQGTTARLFIPL</sequence>
<keyword evidence="13" id="KW-0902">Two-component regulatory system</keyword>
<dbReference type="Pfam" id="PF18719">
    <property type="entry name" value="ArlS_N"/>
    <property type="match status" value="1"/>
</dbReference>
<dbReference type="PANTHER" id="PTHR45436">
    <property type="entry name" value="SENSOR HISTIDINE KINASE YKOH"/>
    <property type="match status" value="1"/>
</dbReference>
<comment type="subcellular location">
    <subcellularLocation>
        <location evidence="2">Cell membrane</location>
        <topology evidence="2">Multi-pass membrane protein</topology>
    </subcellularLocation>
</comment>
<organism evidence="19 20">
    <name type="scientific">Paenibacillus oryzae</name>
    <dbReference type="NCBI Taxonomy" id="1844972"/>
    <lineage>
        <taxon>Bacteria</taxon>
        <taxon>Bacillati</taxon>
        <taxon>Bacillota</taxon>
        <taxon>Bacilli</taxon>
        <taxon>Bacillales</taxon>
        <taxon>Paenibacillaceae</taxon>
        <taxon>Paenibacillus</taxon>
    </lineage>
</organism>
<evidence type="ECO:0000256" key="12">
    <source>
        <dbReference type="ARBA" id="ARBA00022989"/>
    </source>
</evidence>
<evidence type="ECO:0000256" key="7">
    <source>
        <dbReference type="ARBA" id="ARBA00022679"/>
    </source>
</evidence>
<reference evidence="19 20" key="1">
    <citation type="submission" date="2016-05" db="EMBL/GenBank/DDBJ databases">
        <title>Paenibacillus oryzae. sp. nov., isolated from the rice root.</title>
        <authorList>
            <person name="Zhang J."/>
            <person name="Zhang X."/>
        </authorList>
    </citation>
    <scope>NUCLEOTIDE SEQUENCE [LARGE SCALE GENOMIC DNA]</scope>
    <source>
        <strain evidence="19 20">1DrF-4</strain>
    </source>
</reference>
<dbReference type="EC" id="2.7.13.3" evidence="3"/>
<feature type="transmembrane region" description="Helical" evidence="16">
    <location>
        <begin position="167"/>
        <end position="187"/>
    </location>
</feature>
<proteinExistence type="predicted"/>
<dbReference type="SUPFAM" id="SSF47384">
    <property type="entry name" value="Homodimeric domain of signal transducing histidine kinase"/>
    <property type="match status" value="1"/>
</dbReference>
<keyword evidence="7" id="KW-0808">Transferase</keyword>
<dbReference type="Proteomes" id="UP000092024">
    <property type="component" value="Unassembled WGS sequence"/>
</dbReference>
<dbReference type="PROSITE" id="PS50109">
    <property type="entry name" value="HIS_KIN"/>
    <property type="match status" value="1"/>
</dbReference>
<evidence type="ECO:0000256" key="10">
    <source>
        <dbReference type="ARBA" id="ARBA00022777"/>
    </source>
</evidence>
<dbReference type="FunFam" id="1.10.287.130:FF:000001">
    <property type="entry name" value="Two-component sensor histidine kinase"/>
    <property type="match status" value="1"/>
</dbReference>
<dbReference type="SMART" id="SM00388">
    <property type="entry name" value="HisKA"/>
    <property type="match status" value="1"/>
</dbReference>
<evidence type="ECO:0000256" key="4">
    <source>
        <dbReference type="ARBA" id="ARBA00015735"/>
    </source>
</evidence>
<dbReference type="InterPro" id="IPR036097">
    <property type="entry name" value="HisK_dim/P_sf"/>
</dbReference>
<dbReference type="PANTHER" id="PTHR45436:SF5">
    <property type="entry name" value="SENSOR HISTIDINE KINASE TRCS"/>
    <property type="match status" value="1"/>
</dbReference>
<evidence type="ECO:0000256" key="9">
    <source>
        <dbReference type="ARBA" id="ARBA00022741"/>
    </source>
</evidence>
<dbReference type="Gene3D" id="1.10.287.130">
    <property type="match status" value="1"/>
</dbReference>
<evidence type="ECO:0000256" key="2">
    <source>
        <dbReference type="ARBA" id="ARBA00004651"/>
    </source>
</evidence>
<evidence type="ECO:0000256" key="11">
    <source>
        <dbReference type="ARBA" id="ARBA00022840"/>
    </source>
</evidence>
<keyword evidence="11" id="KW-0067">ATP-binding</keyword>
<protein>
    <recommendedName>
        <fullName evidence="4">Signal transduction histidine-protein kinase ArlS</fullName>
        <ecNumber evidence="3">2.7.13.3</ecNumber>
    </recommendedName>
</protein>
<evidence type="ECO:0000256" key="15">
    <source>
        <dbReference type="SAM" id="Coils"/>
    </source>
</evidence>
<dbReference type="GO" id="GO:0005524">
    <property type="term" value="F:ATP binding"/>
    <property type="evidence" value="ECO:0007669"/>
    <property type="project" value="UniProtKB-KW"/>
</dbReference>
<dbReference type="InterPro" id="IPR003661">
    <property type="entry name" value="HisK_dim/P_dom"/>
</dbReference>
<name>A0A1A5YL69_9BACL</name>
<dbReference type="RefSeq" id="WP_068682053.1">
    <property type="nucleotide sequence ID" value="NZ_LYPA01000047.1"/>
</dbReference>
<dbReference type="SMART" id="SM00387">
    <property type="entry name" value="HATPase_c"/>
    <property type="match status" value="1"/>
</dbReference>
<dbReference type="SUPFAM" id="SSF158472">
    <property type="entry name" value="HAMP domain-like"/>
    <property type="match status" value="1"/>
</dbReference>
<dbReference type="InterPro" id="IPR004358">
    <property type="entry name" value="Sig_transdc_His_kin-like_C"/>
</dbReference>
<comment type="caution">
    <text evidence="19">The sequence shown here is derived from an EMBL/GenBank/DDBJ whole genome shotgun (WGS) entry which is preliminary data.</text>
</comment>
<feature type="coiled-coil region" evidence="15">
    <location>
        <begin position="276"/>
        <end position="303"/>
    </location>
</feature>
<evidence type="ECO:0000256" key="16">
    <source>
        <dbReference type="SAM" id="Phobius"/>
    </source>
</evidence>
<accession>A0A1A5YL69</accession>
<evidence type="ECO:0000313" key="20">
    <source>
        <dbReference type="Proteomes" id="UP000092024"/>
    </source>
</evidence>
<evidence type="ECO:0000256" key="8">
    <source>
        <dbReference type="ARBA" id="ARBA00022692"/>
    </source>
</evidence>
<evidence type="ECO:0000259" key="17">
    <source>
        <dbReference type="PROSITE" id="PS50109"/>
    </source>
</evidence>
<dbReference type="OrthoDB" id="9786919at2"/>
<dbReference type="Pfam" id="PF02518">
    <property type="entry name" value="HATPase_c"/>
    <property type="match status" value="1"/>
</dbReference>
<evidence type="ECO:0000256" key="5">
    <source>
        <dbReference type="ARBA" id="ARBA00022475"/>
    </source>
</evidence>
<dbReference type="STRING" id="1844972.A7K91_24480"/>
<dbReference type="Gene3D" id="6.10.340.10">
    <property type="match status" value="1"/>
</dbReference>
<dbReference type="Pfam" id="PF00512">
    <property type="entry name" value="HisKA"/>
    <property type="match status" value="1"/>
</dbReference>
<evidence type="ECO:0000256" key="1">
    <source>
        <dbReference type="ARBA" id="ARBA00000085"/>
    </source>
</evidence>
<dbReference type="CDD" id="cd00082">
    <property type="entry name" value="HisKA"/>
    <property type="match status" value="1"/>
</dbReference>
<evidence type="ECO:0000313" key="19">
    <source>
        <dbReference type="EMBL" id="OBR66377.1"/>
    </source>
</evidence>
<dbReference type="InterPro" id="IPR050428">
    <property type="entry name" value="TCS_sensor_his_kinase"/>
</dbReference>
<dbReference type="InterPro" id="IPR003594">
    <property type="entry name" value="HATPase_dom"/>
</dbReference>
<dbReference type="InterPro" id="IPR005467">
    <property type="entry name" value="His_kinase_dom"/>
</dbReference>
<evidence type="ECO:0000256" key="6">
    <source>
        <dbReference type="ARBA" id="ARBA00022553"/>
    </source>
</evidence>
<dbReference type="GO" id="GO:0005886">
    <property type="term" value="C:plasma membrane"/>
    <property type="evidence" value="ECO:0007669"/>
    <property type="project" value="UniProtKB-SubCell"/>
</dbReference>
<feature type="domain" description="HAMP" evidence="18">
    <location>
        <begin position="188"/>
        <end position="241"/>
    </location>
</feature>
<evidence type="ECO:0000256" key="3">
    <source>
        <dbReference type="ARBA" id="ARBA00012438"/>
    </source>
</evidence>
<dbReference type="InterPro" id="IPR036890">
    <property type="entry name" value="HATPase_C_sf"/>
</dbReference>
<dbReference type="AlphaFoldDB" id="A0A1A5YL69"/>
<dbReference type="Gene3D" id="3.30.565.10">
    <property type="entry name" value="Histidine kinase-like ATPase, C-terminal domain"/>
    <property type="match status" value="1"/>
</dbReference>
<evidence type="ECO:0000259" key="18">
    <source>
        <dbReference type="PROSITE" id="PS50885"/>
    </source>
</evidence>
<keyword evidence="5" id="KW-1003">Cell membrane</keyword>
<dbReference type="GO" id="GO:0000155">
    <property type="term" value="F:phosphorelay sensor kinase activity"/>
    <property type="evidence" value="ECO:0007669"/>
    <property type="project" value="InterPro"/>
</dbReference>
<feature type="domain" description="Histidine kinase" evidence="17">
    <location>
        <begin position="249"/>
        <end position="465"/>
    </location>
</feature>
<keyword evidence="10" id="KW-0418">Kinase</keyword>
<keyword evidence="20" id="KW-1185">Reference proteome</keyword>